<sequence>MLNSLKIKTAGTVFILATILLTLAMVYTYNAAFQPNIKNIEITKKIILKILNQLAEAALVSKNYNAVQLGIDNIMGEPFIDNAHLLDSRGIVVASNQLDASKLHLPSTDTAIKDNWEILKIHNGSDSLGYLYVQYSPAYLTGRKNAVLIGVLPVAVITALLMAGVSLLFVHLFTRKLNVISRMVENISRGNFNIRSRLEGKDEVSRLGQSFDHMVVWIESEQRKLLDLNKQLELRVKESTKNYKMVNKELEDFYHAVSHDLKAPLRSIDGFSLALFEDCFDALGDDGQDYVRRIKSNATHMAELIDSLLKLSRVSQNKMNIAQINLSEICKELTKRMKEKNPDRTIKFHIEPNIFVSADRQLLSTVLENLLDNAWKYTQQKVTNAVIEIGCQTKENKKICFVKDNGVGFDMKYADKLFTVFQRLHSNREYDGAGVGLSIVERIIHRHGGEIWAESTVGHGSYFFFTLGADCNKSKCE</sequence>
<dbReference type="PROSITE" id="PS50109">
    <property type="entry name" value="HIS_KIN"/>
    <property type="match status" value="1"/>
</dbReference>
<dbReference type="GO" id="GO:0000155">
    <property type="term" value="F:phosphorelay sensor kinase activity"/>
    <property type="evidence" value="ECO:0007669"/>
    <property type="project" value="InterPro"/>
</dbReference>
<keyword evidence="5" id="KW-0418">Kinase</keyword>
<dbReference type="InterPro" id="IPR036890">
    <property type="entry name" value="HATPase_C_sf"/>
</dbReference>
<gene>
    <name evidence="9" type="ORF">MNBD_GAMMA09-985</name>
</gene>
<keyword evidence="4" id="KW-0808">Transferase</keyword>
<evidence type="ECO:0000313" key="9">
    <source>
        <dbReference type="EMBL" id="VAW64642.1"/>
    </source>
</evidence>
<dbReference type="PANTHER" id="PTHR42878">
    <property type="entry name" value="TWO-COMPONENT HISTIDINE KINASE"/>
    <property type="match status" value="1"/>
</dbReference>
<evidence type="ECO:0000259" key="7">
    <source>
        <dbReference type="PROSITE" id="PS50109"/>
    </source>
</evidence>
<dbReference type="SMART" id="SM00304">
    <property type="entry name" value="HAMP"/>
    <property type="match status" value="1"/>
</dbReference>
<dbReference type="Pfam" id="PF00672">
    <property type="entry name" value="HAMP"/>
    <property type="match status" value="1"/>
</dbReference>
<feature type="transmembrane region" description="Helical" evidence="6">
    <location>
        <begin position="146"/>
        <end position="173"/>
    </location>
</feature>
<keyword evidence="6" id="KW-1133">Transmembrane helix</keyword>
<accession>A0A3B0XNA6</accession>
<evidence type="ECO:0000256" key="6">
    <source>
        <dbReference type="SAM" id="Phobius"/>
    </source>
</evidence>
<dbReference type="GO" id="GO:0016020">
    <property type="term" value="C:membrane"/>
    <property type="evidence" value="ECO:0007669"/>
    <property type="project" value="InterPro"/>
</dbReference>
<dbReference type="EC" id="2.7.13.3" evidence="2"/>
<dbReference type="GO" id="GO:0007234">
    <property type="term" value="P:osmosensory signaling via phosphorelay pathway"/>
    <property type="evidence" value="ECO:0007669"/>
    <property type="project" value="TreeGrafter"/>
</dbReference>
<evidence type="ECO:0000256" key="4">
    <source>
        <dbReference type="ARBA" id="ARBA00022679"/>
    </source>
</evidence>
<dbReference type="SUPFAM" id="SSF158472">
    <property type="entry name" value="HAMP domain-like"/>
    <property type="match status" value="1"/>
</dbReference>
<keyword evidence="3" id="KW-0597">Phosphoprotein</keyword>
<proteinExistence type="predicted"/>
<evidence type="ECO:0000256" key="5">
    <source>
        <dbReference type="ARBA" id="ARBA00022777"/>
    </source>
</evidence>
<dbReference type="Pfam" id="PF00512">
    <property type="entry name" value="HisKA"/>
    <property type="match status" value="1"/>
</dbReference>
<dbReference type="InterPro" id="IPR003594">
    <property type="entry name" value="HATPase_dom"/>
</dbReference>
<dbReference type="GO" id="GO:0000156">
    <property type="term" value="F:phosphorelay response regulator activity"/>
    <property type="evidence" value="ECO:0007669"/>
    <property type="project" value="TreeGrafter"/>
</dbReference>
<keyword evidence="6" id="KW-0472">Membrane</keyword>
<feature type="domain" description="Histidine kinase" evidence="7">
    <location>
        <begin position="256"/>
        <end position="471"/>
    </location>
</feature>
<dbReference type="PROSITE" id="PS50885">
    <property type="entry name" value="HAMP"/>
    <property type="match status" value="1"/>
</dbReference>
<dbReference type="PRINTS" id="PR00344">
    <property type="entry name" value="BCTRLSENSOR"/>
</dbReference>
<dbReference type="EMBL" id="UOFI01000056">
    <property type="protein sequence ID" value="VAW64642.1"/>
    <property type="molecule type" value="Genomic_DNA"/>
</dbReference>
<dbReference type="Gene3D" id="6.10.340.10">
    <property type="match status" value="1"/>
</dbReference>
<evidence type="ECO:0000256" key="1">
    <source>
        <dbReference type="ARBA" id="ARBA00000085"/>
    </source>
</evidence>
<dbReference type="FunFam" id="3.30.565.10:FF:000006">
    <property type="entry name" value="Sensor histidine kinase WalK"/>
    <property type="match status" value="1"/>
</dbReference>
<dbReference type="Pfam" id="PF02518">
    <property type="entry name" value="HATPase_c"/>
    <property type="match status" value="1"/>
</dbReference>
<dbReference type="SUPFAM" id="SSF47384">
    <property type="entry name" value="Homodimeric domain of signal transducing histidine kinase"/>
    <property type="match status" value="1"/>
</dbReference>
<dbReference type="InterPro" id="IPR036097">
    <property type="entry name" value="HisK_dim/P_sf"/>
</dbReference>
<dbReference type="CDD" id="cd00082">
    <property type="entry name" value="HisKA"/>
    <property type="match status" value="1"/>
</dbReference>
<feature type="domain" description="HAMP" evidence="8">
    <location>
        <begin position="171"/>
        <end position="223"/>
    </location>
</feature>
<protein>
    <recommendedName>
        <fullName evidence="2">histidine kinase</fullName>
        <ecNumber evidence="2">2.7.13.3</ecNumber>
    </recommendedName>
</protein>
<name>A0A3B0XNA6_9ZZZZ</name>
<dbReference type="Gene3D" id="3.30.565.10">
    <property type="entry name" value="Histidine kinase-like ATPase, C-terminal domain"/>
    <property type="match status" value="1"/>
</dbReference>
<comment type="catalytic activity">
    <reaction evidence="1">
        <text>ATP + protein L-histidine = ADP + protein N-phospho-L-histidine.</text>
        <dbReference type="EC" id="2.7.13.3"/>
    </reaction>
</comment>
<organism evidence="9">
    <name type="scientific">hydrothermal vent metagenome</name>
    <dbReference type="NCBI Taxonomy" id="652676"/>
    <lineage>
        <taxon>unclassified sequences</taxon>
        <taxon>metagenomes</taxon>
        <taxon>ecological metagenomes</taxon>
    </lineage>
</organism>
<reference evidence="9" key="1">
    <citation type="submission" date="2018-06" db="EMBL/GenBank/DDBJ databases">
        <authorList>
            <person name="Zhirakovskaya E."/>
        </authorList>
    </citation>
    <scope>NUCLEOTIDE SEQUENCE</scope>
</reference>
<dbReference type="AlphaFoldDB" id="A0A3B0XNA6"/>
<dbReference type="PANTHER" id="PTHR42878:SF15">
    <property type="entry name" value="BACTERIOPHYTOCHROME"/>
    <property type="match status" value="1"/>
</dbReference>
<dbReference type="SMART" id="SM00388">
    <property type="entry name" value="HisKA"/>
    <property type="match status" value="1"/>
</dbReference>
<dbReference type="Gene3D" id="1.10.287.130">
    <property type="match status" value="1"/>
</dbReference>
<evidence type="ECO:0000256" key="2">
    <source>
        <dbReference type="ARBA" id="ARBA00012438"/>
    </source>
</evidence>
<dbReference type="InterPro" id="IPR004358">
    <property type="entry name" value="Sig_transdc_His_kin-like_C"/>
</dbReference>
<evidence type="ECO:0000256" key="3">
    <source>
        <dbReference type="ARBA" id="ARBA00022553"/>
    </source>
</evidence>
<dbReference type="InterPro" id="IPR005467">
    <property type="entry name" value="His_kinase_dom"/>
</dbReference>
<feature type="transmembrane region" description="Helical" evidence="6">
    <location>
        <begin position="12"/>
        <end position="29"/>
    </location>
</feature>
<evidence type="ECO:0000259" key="8">
    <source>
        <dbReference type="PROSITE" id="PS50885"/>
    </source>
</evidence>
<dbReference type="SMART" id="SM00387">
    <property type="entry name" value="HATPase_c"/>
    <property type="match status" value="1"/>
</dbReference>
<keyword evidence="6" id="KW-0812">Transmembrane</keyword>
<dbReference type="InterPro" id="IPR003661">
    <property type="entry name" value="HisK_dim/P_dom"/>
</dbReference>
<dbReference type="CDD" id="cd06225">
    <property type="entry name" value="HAMP"/>
    <property type="match status" value="1"/>
</dbReference>
<dbReference type="GO" id="GO:0030295">
    <property type="term" value="F:protein kinase activator activity"/>
    <property type="evidence" value="ECO:0007669"/>
    <property type="project" value="TreeGrafter"/>
</dbReference>
<dbReference type="InterPro" id="IPR050351">
    <property type="entry name" value="BphY/WalK/GraS-like"/>
</dbReference>
<dbReference type="InterPro" id="IPR003660">
    <property type="entry name" value="HAMP_dom"/>
</dbReference>
<dbReference type="SUPFAM" id="SSF55874">
    <property type="entry name" value="ATPase domain of HSP90 chaperone/DNA topoisomerase II/histidine kinase"/>
    <property type="match status" value="1"/>
</dbReference>